<organism evidence="4">
    <name type="scientific">Chlorella variabilis</name>
    <name type="common">Green alga</name>
    <dbReference type="NCBI Taxonomy" id="554065"/>
    <lineage>
        <taxon>Eukaryota</taxon>
        <taxon>Viridiplantae</taxon>
        <taxon>Chlorophyta</taxon>
        <taxon>core chlorophytes</taxon>
        <taxon>Trebouxiophyceae</taxon>
        <taxon>Chlorellales</taxon>
        <taxon>Chlorellaceae</taxon>
        <taxon>Chlorella clade</taxon>
        <taxon>Chlorella</taxon>
    </lineage>
</organism>
<gene>
    <name evidence="3" type="ORF">CHLNCDRAFT_17690</name>
</gene>
<dbReference type="PANTHER" id="PTHR12461:SF100">
    <property type="entry name" value="JMJC DOMAIN-CONTAINING PROTEIN 4"/>
    <property type="match status" value="1"/>
</dbReference>
<evidence type="ECO:0000313" key="3">
    <source>
        <dbReference type="EMBL" id="EFN56809.1"/>
    </source>
</evidence>
<dbReference type="GeneID" id="17355957"/>
<feature type="non-terminal residue" evidence="3">
    <location>
        <position position="1"/>
    </location>
</feature>
<accession>E1ZCF9</accession>
<dbReference type="InterPro" id="IPR003347">
    <property type="entry name" value="JmjC_dom"/>
</dbReference>
<name>E1ZCF9_CHLVA</name>
<dbReference type="STRING" id="554065.E1ZCF9"/>
<feature type="domain" description="JmjC" evidence="2">
    <location>
        <begin position="49"/>
        <end position="144"/>
    </location>
</feature>
<keyword evidence="4" id="KW-1185">Reference proteome</keyword>
<dbReference type="InterPro" id="IPR041667">
    <property type="entry name" value="Cupin_8"/>
</dbReference>
<comment type="similarity">
    <text evidence="1">Belongs to the JARID1 histone demethylase family.</text>
</comment>
<dbReference type="eggNOG" id="KOG2508">
    <property type="taxonomic scope" value="Eukaryota"/>
</dbReference>
<dbReference type="OrthoDB" id="415358at2759"/>
<evidence type="ECO:0000256" key="1">
    <source>
        <dbReference type="ARBA" id="ARBA00006801"/>
    </source>
</evidence>
<dbReference type="RefSeq" id="XP_005848911.1">
    <property type="nucleotide sequence ID" value="XM_005848849.1"/>
</dbReference>
<evidence type="ECO:0000313" key="4">
    <source>
        <dbReference type="Proteomes" id="UP000008141"/>
    </source>
</evidence>
<dbReference type="KEGG" id="cvr:CHLNCDRAFT_17690"/>
<dbReference type="Gene3D" id="2.60.120.10">
    <property type="entry name" value="Jelly Rolls"/>
    <property type="match status" value="1"/>
</dbReference>
<dbReference type="PROSITE" id="PS51184">
    <property type="entry name" value="JMJC"/>
    <property type="match status" value="1"/>
</dbReference>
<protein>
    <recommendedName>
        <fullName evidence="2">JmjC domain-containing protein</fullName>
    </recommendedName>
</protein>
<dbReference type="Proteomes" id="UP000008141">
    <property type="component" value="Unassembled WGS sequence"/>
</dbReference>
<dbReference type="InterPro" id="IPR014710">
    <property type="entry name" value="RmlC-like_jellyroll"/>
</dbReference>
<evidence type="ECO:0000259" key="2">
    <source>
        <dbReference type="PROSITE" id="PS51184"/>
    </source>
</evidence>
<reference evidence="3 4" key="1">
    <citation type="journal article" date="2010" name="Plant Cell">
        <title>The Chlorella variabilis NC64A genome reveals adaptation to photosymbiosis, coevolution with viruses, and cryptic sex.</title>
        <authorList>
            <person name="Blanc G."/>
            <person name="Duncan G."/>
            <person name="Agarkova I."/>
            <person name="Borodovsky M."/>
            <person name="Gurnon J."/>
            <person name="Kuo A."/>
            <person name="Lindquist E."/>
            <person name="Lucas S."/>
            <person name="Pangilinan J."/>
            <person name="Polle J."/>
            <person name="Salamov A."/>
            <person name="Terry A."/>
            <person name="Yamada T."/>
            <person name="Dunigan D.D."/>
            <person name="Grigoriev I.V."/>
            <person name="Claverie J.M."/>
            <person name="Van Etten J.L."/>
        </authorList>
    </citation>
    <scope>NUCLEOTIDE SEQUENCE [LARGE SCALE GENOMIC DNA]</scope>
    <source>
        <strain evidence="3 4">NC64A</strain>
    </source>
</reference>
<dbReference type="InParanoid" id="E1ZCF9"/>
<sequence length="144" mass="15616">LQVERRRGAGDAFGQGDASKVALTLAAALARMAAGDTSLYITTQPVPSAPDGHPELYASLVEQLAADVPLVPQLMGRLVPQSINLWLGTAPHGSSSGLHCDYHDNLYVLLRGRKRFRLYPPSLARRMYTVGRVARVHANGRIVF</sequence>
<dbReference type="EMBL" id="GL433841">
    <property type="protein sequence ID" value="EFN56809.1"/>
    <property type="molecule type" value="Genomic_DNA"/>
</dbReference>
<feature type="non-terminal residue" evidence="3">
    <location>
        <position position="144"/>
    </location>
</feature>
<dbReference type="Pfam" id="PF13621">
    <property type="entry name" value="Cupin_8"/>
    <property type="match status" value="1"/>
</dbReference>
<dbReference type="SUPFAM" id="SSF51197">
    <property type="entry name" value="Clavaminate synthase-like"/>
    <property type="match status" value="1"/>
</dbReference>
<proteinExistence type="inferred from homology"/>
<dbReference type="PANTHER" id="PTHR12461">
    <property type="entry name" value="HYPOXIA-INDUCIBLE FACTOR 1 ALPHA INHIBITOR-RELATED"/>
    <property type="match status" value="1"/>
</dbReference>
<dbReference type="AlphaFoldDB" id="E1ZCF9"/>